<keyword evidence="3" id="KW-1185">Reference proteome</keyword>
<dbReference type="Proteomes" id="UP000540519">
    <property type="component" value="Unassembled WGS sequence"/>
</dbReference>
<sequence length="602" mass="68290">MLRTKFTFLLLLFVLVLRSQESRLPADMRQHNLTTYNASLFNPAFSIDRNNANSLAYWVRWQWQTIDGNPTTQFLNYTRKLNNESAVGIAFFQQNTGVYFDTGGVINYAHSFDLNESVKLSVGANIFGFQQSLADDRFVVDPDFPLPQSSSVNDFILQMAPGVSLSVERLTLGFASENLFDFNFTEKEVNTEKEDKVYMGLVSYDFPVTLGAAMNAFVRPSMYLRTIPGQANQIGFNALLNTNKYWGQLGFNNFYGYGVGVGGTFFNHVSLGALVEFGADSSVSSEASFELMAAYFFGKPEERHKMVGYVASEENELDLIESAAVAETEAEEKKKTEAIANELEKGEELAEESKSEEKLAKKEEKERRKLEKMAKDSVAKVEKEEALALRKEEKRLKKEAEEKIKEEEALVEATEKEAQRQKEILAEKAKATEIVKNEQEERKRKLDSISEAKQKEALAASENIEREKRKTEAAVAKAAREKLDQQKLEEEQAAEKAKLAQQKEVVVPKKGEKYEEVKTEDGLEPGYYLIANVFGTKKYFDAFMADMKRKGIQPKSFLRSKNKFNYVYLGRYNTMGQARQARDGNFDGKFTGNTWIFRVVGE</sequence>
<name>A0A7X3D0S2_9FLAO</name>
<reference evidence="2 3" key="1">
    <citation type="journal article" date="2019" name="Mar. Drugs">
        <title>Comparative Genomics and CAZyme Genome Repertoires of Marine Zobellia amurskyensis KMM 3526(T) and Zobellia laminariae KMM 3676(T).</title>
        <authorList>
            <person name="Chernysheva N."/>
            <person name="Bystritskaya E."/>
            <person name="Stenkova A."/>
            <person name="Golovkin I."/>
            <person name="Nedashkovskaya O."/>
            <person name="Isaeva M."/>
        </authorList>
    </citation>
    <scope>NUCLEOTIDE SEQUENCE [LARGE SCALE GENOMIC DNA]</scope>
    <source>
        <strain evidence="2 3">KMM 3526</strain>
    </source>
</reference>
<dbReference type="InterPro" id="IPR019861">
    <property type="entry name" value="PorP/SprF_Bacteroidetes"/>
</dbReference>
<comment type="caution">
    <text evidence="2">The sequence shown here is derived from an EMBL/GenBank/DDBJ whole genome shotgun (WGS) entry which is preliminary data.</text>
</comment>
<evidence type="ECO:0000313" key="2">
    <source>
        <dbReference type="EMBL" id="MUH35281.1"/>
    </source>
</evidence>
<dbReference type="AlphaFoldDB" id="A0A7X3D0S2"/>
<evidence type="ECO:0000256" key="1">
    <source>
        <dbReference type="SAM" id="MobiDB-lite"/>
    </source>
</evidence>
<feature type="region of interest" description="Disordered" evidence="1">
    <location>
        <begin position="344"/>
        <end position="371"/>
    </location>
</feature>
<dbReference type="NCBIfam" id="TIGR03519">
    <property type="entry name" value="T9SS_PorP_fam"/>
    <property type="match status" value="1"/>
</dbReference>
<protein>
    <submittedName>
        <fullName evidence="2">Type IX secretion system membrane protein PorP/SprF</fullName>
    </submittedName>
</protein>
<accession>A0A7X3D0S2</accession>
<organism evidence="2 3">
    <name type="scientific">Zobellia amurskyensis</name>
    <dbReference type="NCBI Taxonomy" id="248905"/>
    <lineage>
        <taxon>Bacteria</taxon>
        <taxon>Pseudomonadati</taxon>
        <taxon>Bacteroidota</taxon>
        <taxon>Flavobacteriia</taxon>
        <taxon>Flavobacteriales</taxon>
        <taxon>Flavobacteriaceae</taxon>
        <taxon>Zobellia</taxon>
    </lineage>
</organism>
<dbReference type="OrthoDB" id="1393025at2"/>
<proteinExistence type="predicted"/>
<gene>
    <name evidence="2" type="ORF">D9O36_05470</name>
</gene>
<evidence type="ECO:0000313" key="3">
    <source>
        <dbReference type="Proteomes" id="UP000540519"/>
    </source>
</evidence>
<dbReference type="RefSeq" id="WP_155599142.1">
    <property type="nucleotide sequence ID" value="NZ_RCNR01000007.1"/>
</dbReference>
<dbReference type="Pfam" id="PF11751">
    <property type="entry name" value="PorP_SprF"/>
    <property type="match status" value="1"/>
</dbReference>
<dbReference type="EMBL" id="RCNR01000007">
    <property type="protein sequence ID" value="MUH35281.1"/>
    <property type="molecule type" value="Genomic_DNA"/>
</dbReference>